<keyword evidence="2" id="KW-1185">Reference proteome</keyword>
<proteinExistence type="predicted"/>
<dbReference type="SUPFAM" id="SSF54001">
    <property type="entry name" value="Cysteine proteinases"/>
    <property type="match status" value="1"/>
</dbReference>
<gene>
    <name evidence="1" type="ORF">KFS80_13645</name>
</gene>
<protein>
    <submittedName>
        <fullName evidence="1">Transglutaminase domain-containing protein</fullName>
    </submittedName>
</protein>
<evidence type="ECO:0000313" key="1">
    <source>
        <dbReference type="EMBL" id="MBS4079328.1"/>
    </source>
</evidence>
<evidence type="ECO:0000313" key="2">
    <source>
        <dbReference type="Proteomes" id="UP000676035"/>
    </source>
</evidence>
<dbReference type="EMBL" id="JAGYHF010000006">
    <property type="protein sequence ID" value="MBS4079328.1"/>
    <property type="molecule type" value="Genomic_DNA"/>
</dbReference>
<reference evidence="1 2" key="1">
    <citation type="submission" date="2021-04" db="EMBL/GenBank/DDBJ databases">
        <title>Pseudomonas rustica sp. nov. isolated from raw milk.</title>
        <authorList>
            <person name="Fiedler G."/>
            <person name="Gieschler S."/>
            <person name="Kabisch J."/>
            <person name="Grimmler C."/>
            <person name="Brinks E."/>
            <person name="Wagner N."/>
            <person name="Hetzer B."/>
            <person name="Franz C.M.A.P."/>
            <person name="Boehnlein C."/>
        </authorList>
    </citation>
    <scope>NUCLEOTIDE SEQUENCE [LARGE SCALE GENOMIC DNA]</scope>
    <source>
        <strain evidence="1 2">MBT-4</strain>
    </source>
</reference>
<accession>A0ABS5MYD3</accession>
<dbReference type="Proteomes" id="UP000676035">
    <property type="component" value="Unassembled WGS sequence"/>
</dbReference>
<dbReference type="RefSeq" id="WP_131670604.1">
    <property type="nucleotide sequence ID" value="NZ_JAGYHF010000006.1"/>
</dbReference>
<dbReference type="InterPro" id="IPR038765">
    <property type="entry name" value="Papain-like_cys_pep_sf"/>
</dbReference>
<sequence>MKDTFKPVSNTQGLFVPSTLVDIIIRDRGAQAYTDYAEFQITDPDVIVSAARQTLESIPPSFGSCVMVSAGFTAILKSQGIPAVVVLGDLLINGQYAFECRGNIPGATYEGEFVDAKWDGHAWVMLAGVLCDLSIFRSAYATKTPSNLKTFISQQFGEGKGALMCPHDSLPVGMEFVPKFALNDDQILGILDGLSRQHLRLSDEIRGGIPGCVGS</sequence>
<name>A0ABS5MYD3_9PSED</name>
<organism evidence="1 2">
    <name type="scientific">Pseudomonas rustica</name>
    <dbReference type="NCBI Taxonomy" id="2827099"/>
    <lineage>
        <taxon>Bacteria</taxon>
        <taxon>Pseudomonadati</taxon>
        <taxon>Pseudomonadota</taxon>
        <taxon>Gammaproteobacteria</taxon>
        <taxon>Pseudomonadales</taxon>
        <taxon>Pseudomonadaceae</taxon>
        <taxon>Pseudomonas</taxon>
    </lineage>
</organism>
<comment type="caution">
    <text evidence="1">The sequence shown here is derived from an EMBL/GenBank/DDBJ whole genome shotgun (WGS) entry which is preliminary data.</text>
</comment>